<name>A0A6P7U6D4_9MOLL</name>
<protein>
    <submittedName>
        <fullName evidence="2">Serine/threonine-protein kinase VRK1-like</fullName>
    </submittedName>
</protein>
<proteinExistence type="predicted"/>
<sequence length="178" mass="20302">IVSKWCIDHNLSFIGLPRYVGFGLHNYGGRKYRFLVMDRFGDDLQSKIMSCKIINSLSMRLTLWNTYTNMSIHADIKASNLLSSLYVLADFGLSYRYTANGVHTKYTPKPKKCHSGTIEFTSRDAHVGADPSRRGDFEILVFGLIRWLCGFLPWDAVTSDVSSVAKLKDEYHRNIIII</sequence>
<organism evidence="1 2">
    <name type="scientific">Octopus sinensis</name>
    <name type="common">East Asian common octopus</name>
    <dbReference type="NCBI Taxonomy" id="2607531"/>
    <lineage>
        <taxon>Eukaryota</taxon>
        <taxon>Metazoa</taxon>
        <taxon>Spiralia</taxon>
        <taxon>Lophotrochozoa</taxon>
        <taxon>Mollusca</taxon>
        <taxon>Cephalopoda</taxon>
        <taxon>Coleoidea</taxon>
        <taxon>Octopodiformes</taxon>
        <taxon>Octopoda</taxon>
        <taxon>Incirrata</taxon>
        <taxon>Octopodidae</taxon>
        <taxon>Octopus</taxon>
    </lineage>
</organism>
<dbReference type="Gene3D" id="1.10.510.10">
    <property type="entry name" value="Transferase(Phosphotransferase) domain 1"/>
    <property type="match status" value="1"/>
</dbReference>
<keyword evidence="1" id="KW-1185">Reference proteome</keyword>
<accession>A0A6P7U6D4</accession>
<dbReference type="RefSeq" id="XP_029657930.1">
    <property type="nucleotide sequence ID" value="XM_029802070.1"/>
</dbReference>
<feature type="non-terminal residue" evidence="2">
    <location>
        <position position="1"/>
    </location>
</feature>
<evidence type="ECO:0000313" key="1">
    <source>
        <dbReference type="Proteomes" id="UP000515154"/>
    </source>
</evidence>
<dbReference type="SUPFAM" id="SSF56112">
    <property type="entry name" value="Protein kinase-like (PK-like)"/>
    <property type="match status" value="1"/>
</dbReference>
<dbReference type="AlphaFoldDB" id="A0A6P7U6D4"/>
<gene>
    <name evidence="2" type="primary">LOC115232229</name>
</gene>
<dbReference type="InterPro" id="IPR011009">
    <property type="entry name" value="Kinase-like_dom_sf"/>
</dbReference>
<dbReference type="PANTHER" id="PTHR11909">
    <property type="entry name" value="CASEIN KINASE-RELATED"/>
    <property type="match status" value="1"/>
</dbReference>
<evidence type="ECO:0000313" key="2">
    <source>
        <dbReference type="RefSeq" id="XP_029657930.1"/>
    </source>
</evidence>
<dbReference type="InterPro" id="IPR050235">
    <property type="entry name" value="CK1_Ser-Thr_kinase"/>
</dbReference>
<dbReference type="KEGG" id="osn:115232229"/>
<dbReference type="Proteomes" id="UP000515154">
    <property type="component" value="Unplaced"/>
</dbReference>
<reference evidence="2" key="1">
    <citation type="submission" date="2025-08" db="UniProtKB">
        <authorList>
            <consortium name="RefSeq"/>
        </authorList>
    </citation>
    <scope>IDENTIFICATION</scope>
</reference>